<dbReference type="EMBL" id="JACWMY010000005">
    <property type="protein sequence ID" value="MBD1364573.1"/>
    <property type="molecule type" value="Genomic_DNA"/>
</dbReference>
<dbReference type="Proteomes" id="UP000606600">
    <property type="component" value="Unassembled WGS sequence"/>
</dbReference>
<evidence type="ECO:0000256" key="7">
    <source>
        <dbReference type="ARBA" id="ARBA00022840"/>
    </source>
</evidence>
<dbReference type="InterPro" id="IPR019734">
    <property type="entry name" value="TPR_rpt"/>
</dbReference>
<dbReference type="InterPro" id="IPR036890">
    <property type="entry name" value="HATPase_C_sf"/>
</dbReference>
<keyword evidence="13" id="KW-1185">Reference proteome</keyword>
<evidence type="ECO:0000256" key="5">
    <source>
        <dbReference type="ARBA" id="ARBA00022741"/>
    </source>
</evidence>
<keyword evidence="9" id="KW-0472">Membrane</keyword>
<dbReference type="GO" id="GO:0016301">
    <property type="term" value="F:kinase activity"/>
    <property type="evidence" value="ECO:0007669"/>
    <property type="project" value="UniProtKB-KW"/>
</dbReference>
<comment type="catalytic activity">
    <reaction evidence="1">
        <text>ATP + protein L-histidine = ADP + protein N-phospho-L-histidine.</text>
        <dbReference type="EC" id="2.7.13.3"/>
    </reaction>
</comment>
<gene>
    <name evidence="12" type="ORF">IDJ77_12205</name>
</gene>
<keyword evidence="7" id="KW-0067">ATP-binding</keyword>
<feature type="signal peptide" evidence="10">
    <location>
        <begin position="1"/>
        <end position="22"/>
    </location>
</feature>
<dbReference type="CDD" id="cd16917">
    <property type="entry name" value="HATPase_UhpB-NarQ-NarX-like"/>
    <property type="match status" value="1"/>
</dbReference>
<keyword evidence="9" id="KW-1133">Transmembrane helix</keyword>
<keyword evidence="4" id="KW-0808">Transferase</keyword>
<organism evidence="12 13">
    <name type="scientific">Mucilaginibacter pankratovii</name>
    <dbReference type="NCBI Taxonomy" id="2772110"/>
    <lineage>
        <taxon>Bacteria</taxon>
        <taxon>Pseudomonadati</taxon>
        <taxon>Bacteroidota</taxon>
        <taxon>Sphingobacteriia</taxon>
        <taxon>Sphingobacteriales</taxon>
        <taxon>Sphingobacteriaceae</taxon>
        <taxon>Mucilaginibacter</taxon>
    </lineage>
</organism>
<keyword evidence="9" id="KW-0812">Transmembrane</keyword>
<dbReference type="Gene3D" id="3.30.565.10">
    <property type="entry name" value="Histidine kinase-like ATPase, C-terminal domain"/>
    <property type="match status" value="1"/>
</dbReference>
<dbReference type="PANTHER" id="PTHR24421">
    <property type="entry name" value="NITRATE/NITRITE SENSOR PROTEIN NARX-RELATED"/>
    <property type="match status" value="1"/>
</dbReference>
<dbReference type="SMART" id="SM00028">
    <property type="entry name" value="TPR"/>
    <property type="match status" value="2"/>
</dbReference>
<dbReference type="InterPro" id="IPR050482">
    <property type="entry name" value="Sensor_HK_TwoCompSys"/>
</dbReference>
<name>A0ABR7WQH1_9SPHI</name>
<evidence type="ECO:0000313" key="12">
    <source>
        <dbReference type="EMBL" id="MBD1364573.1"/>
    </source>
</evidence>
<dbReference type="Gene3D" id="1.20.5.1930">
    <property type="match status" value="1"/>
</dbReference>
<evidence type="ECO:0000256" key="4">
    <source>
        <dbReference type="ARBA" id="ARBA00022679"/>
    </source>
</evidence>
<dbReference type="SUPFAM" id="SSF48452">
    <property type="entry name" value="TPR-like"/>
    <property type="match status" value="1"/>
</dbReference>
<dbReference type="SUPFAM" id="SSF55874">
    <property type="entry name" value="ATPase domain of HSP90 chaperone/DNA topoisomerase II/histidine kinase"/>
    <property type="match status" value="1"/>
</dbReference>
<dbReference type="InterPro" id="IPR003594">
    <property type="entry name" value="HATPase_dom"/>
</dbReference>
<evidence type="ECO:0000256" key="9">
    <source>
        <dbReference type="SAM" id="Phobius"/>
    </source>
</evidence>
<evidence type="ECO:0000256" key="3">
    <source>
        <dbReference type="ARBA" id="ARBA00022553"/>
    </source>
</evidence>
<comment type="caution">
    <text evidence="12">The sequence shown here is derived from an EMBL/GenBank/DDBJ whole genome shotgun (WGS) entry which is preliminary data.</text>
</comment>
<proteinExistence type="predicted"/>
<sequence length="655" mass="74393">MQKTLSLLFFLLLFAAAKNTRAQNGHLLKSDSLIMQLQGAPNDTNKVKLLNHIGDEFAYNDLKKARVYYNQGYELSKKLDFTRGIIRYYSSEGELLNLEGKYEVCMSLLRKGVKLTTERKDLMRLGIMYENMGNTFGLMQQLDSAMHYYLNSMVIFEKFADSVKMANVYTNLATIFTQTDRQEKALFYADKALAISKLNKDGFYMSHLVNKAAILWKLKRYNESDRLNDEIIGLAIKLNDDAALADALQSYCSHCIERRNYTKLSDFTAKLAGVANRLQSNDRLAVSNYWLAADSYYRRQLNLAAQYILKSITLASADNNRYRLKECYQLYAKILLAGGGVEQSEFYASKADSLERIMFNADILKTTHELEAKYETNKKEALIQVQSAEIAQKQRMTYILTVSLLLTATALILFFLWMRNRQRVMQQQKLIQQQKITQLENEKQIEATLSVIKGQEEERSRLAKDLHDGLGGILSGAKYSFKRMKQNFVITEDNALAFEKSMAMLDESIAELRRVAHNMMPETLMKLSLDEALQDYCHQADESGPIPVSYHSLGMDGLELDNTIKISVYRVVQELITNTLKHADATNIIVQLIAKDGTLQVTVEDDGKGFNTQLAGFAKGIGYKNIRSRIDALKGKLDIESGEGQGTSVYIEIPL</sequence>
<feature type="chain" id="PRO_5045989910" description="histidine kinase" evidence="10">
    <location>
        <begin position="23"/>
        <end position="655"/>
    </location>
</feature>
<protein>
    <recommendedName>
        <fullName evidence="2">histidine kinase</fullName>
        <ecNumber evidence="2">2.7.13.3</ecNumber>
    </recommendedName>
</protein>
<dbReference type="Pfam" id="PF02518">
    <property type="entry name" value="HATPase_c"/>
    <property type="match status" value="1"/>
</dbReference>
<dbReference type="EC" id="2.7.13.3" evidence="2"/>
<reference evidence="12 13" key="1">
    <citation type="submission" date="2020-09" db="EMBL/GenBank/DDBJ databases">
        <title>Novel species of Mucilaginibacter isolated from a glacier on the Tibetan Plateau.</title>
        <authorList>
            <person name="Liu Q."/>
            <person name="Xin Y.-H."/>
        </authorList>
    </citation>
    <scope>NUCLEOTIDE SEQUENCE [LARGE SCALE GENOMIC DNA]</scope>
    <source>
        <strain evidence="12 13">ZT4R22</strain>
    </source>
</reference>
<dbReference type="InterPro" id="IPR005467">
    <property type="entry name" value="His_kinase_dom"/>
</dbReference>
<dbReference type="Pfam" id="PF07730">
    <property type="entry name" value="HisKA_3"/>
    <property type="match status" value="1"/>
</dbReference>
<dbReference type="InterPro" id="IPR011990">
    <property type="entry name" value="TPR-like_helical_dom_sf"/>
</dbReference>
<dbReference type="RefSeq" id="WP_191189232.1">
    <property type="nucleotide sequence ID" value="NZ_JACWMY010000005.1"/>
</dbReference>
<feature type="domain" description="Histidine kinase" evidence="11">
    <location>
        <begin position="568"/>
        <end position="655"/>
    </location>
</feature>
<evidence type="ECO:0000259" key="11">
    <source>
        <dbReference type="PROSITE" id="PS50109"/>
    </source>
</evidence>
<evidence type="ECO:0000256" key="10">
    <source>
        <dbReference type="SAM" id="SignalP"/>
    </source>
</evidence>
<dbReference type="PROSITE" id="PS50109">
    <property type="entry name" value="HIS_KIN"/>
    <property type="match status" value="1"/>
</dbReference>
<accession>A0ABR7WQH1</accession>
<feature type="transmembrane region" description="Helical" evidence="9">
    <location>
        <begin position="396"/>
        <end position="417"/>
    </location>
</feature>
<keyword evidence="10" id="KW-0732">Signal</keyword>
<keyword evidence="6 12" id="KW-0418">Kinase</keyword>
<keyword evidence="3" id="KW-0597">Phosphoprotein</keyword>
<evidence type="ECO:0000256" key="6">
    <source>
        <dbReference type="ARBA" id="ARBA00022777"/>
    </source>
</evidence>
<dbReference type="Gene3D" id="1.25.40.10">
    <property type="entry name" value="Tetratricopeptide repeat domain"/>
    <property type="match status" value="1"/>
</dbReference>
<dbReference type="Pfam" id="PF13424">
    <property type="entry name" value="TPR_12"/>
    <property type="match status" value="1"/>
</dbReference>
<evidence type="ECO:0000256" key="2">
    <source>
        <dbReference type="ARBA" id="ARBA00012438"/>
    </source>
</evidence>
<dbReference type="PANTHER" id="PTHR24421:SF10">
    <property type="entry name" value="NITRATE_NITRITE SENSOR PROTEIN NARQ"/>
    <property type="match status" value="1"/>
</dbReference>
<dbReference type="SMART" id="SM00387">
    <property type="entry name" value="HATPase_c"/>
    <property type="match status" value="1"/>
</dbReference>
<keyword evidence="8" id="KW-0902">Two-component regulatory system</keyword>
<dbReference type="InterPro" id="IPR011712">
    <property type="entry name" value="Sig_transdc_His_kin_sub3_dim/P"/>
</dbReference>
<evidence type="ECO:0000256" key="8">
    <source>
        <dbReference type="ARBA" id="ARBA00023012"/>
    </source>
</evidence>
<keyword evidence="5" id="KW-0547">Nucleotide-binding</keyword>
<evidence type="ECO:0000256" key="1">
    <source>
        <dbReference type="ARBA" id="ARBA00000085"/>
    </source>
</evidence>
<evidence type="ECO:0000313" key="13">
    <source>
        <dbReference type="Proteomes" id="UP000606600"/>
    </source>
</evidence>